<sequence>MALSRRQFVTQSATLAGAFAAGALVPTWAQNTDLGNPTLPAPGFRRHRLGHLEILALNDGAARRPLGEEFVRNAPLNKVRALLALQGLPTDYIDIPFTPFVVVAGGRRILIDSGLGDLGGPTTGKLLAQLQAAGLQAGDIDTVLVSHFHGDHINGLRHKAGTWTFPNAQIWVPAPEYGFWMDDARMEAAPAAMKGGFQNARRVFGGLPAERLQRFEPGTELLPGVRSMAAYGHTPGHTLFEFDGGVRERFLYLADLTNIPSLFARSPDWAVQFDMDAEAARQVRRQVFQKVVSEGHLVGGFHFPFPALGRMVAEGEGYEFKPV</sequence>
<keyword evidence="3 6" id="KW-0378">Hydrolase</keyword>
<dbReference type="EMBL" id="JAAGOH010000013">
    <property type="protein sequence ID" value="NDY91910.1"/>
    <property type="molecule type" value="Genomic_DNA"/>
</dbReference>
<dbReference type="Gene3D" id="3.60.15.10">
    <property type="entry name" value="Ribonuclease Z/Hydroxyacylglutathione hydrolase-like"/>
    <property type="match status" value="1"/>
</dbReference>
<dbReference type="GO" id="GO:0016787">
    <property type="term" value="F:hydrolase activity"/>
    <property type="evidence" value="ECO:0007669"/>
    <property type="project" value="UniProtKB-KW"/>
</dbReference>
<comment type="caution">
    <text evidence="6">The sequence shown here is derived from an EMBL/GenBank/DDBJ whole genome shotgun (WGS) entry which is preliminary data.</text>
</comment>
<organism evidence="6 7">
    <name type="scientific">Ideonella livida</name>
    <dbReference type="NCBI Taxonomy" id="2707176"/>
    <lineage>
        <taxon>Bacteria</taxon>
        <taxon>Pseudomonadati</taxon>
        <taxon>Pseudomonadota</taxon>
        <taxon>Betaproteobacteria</taxon>
        <taxon>Burkholderiales</taxon>
        <taxon>Sphaerotilaceae</taxon>
        <taxon>Ideonella</taxon>
    </lineage>
</organism>
<dbReference type="InterPro" id="IPR001279">
    <property type="entry name" value="Metallo-B-lactamas"/>
</dbReference>
<dbReference type="PANTHER" id="PTHR42978:SF6">
    <property type="entry name" value="QUORUM-QUENCHING LACTONASE YTNP-RELATED"/>
    <property type="match status" value="1"/>
</dbReference>
<keyword evidence="2" id="KW-0479">Metal-binding</keyword>
<proteinExistence type="inferred from homology"/>
<evidence type="ECO:0000313" key="7">
    <source>
        <dbReference type="Proteomes" id="UP000484255"/>
    </source>
</evidence>
<dbReference type="AlphaFoldDB" id="A0A7C9PIH2"/>
<comment type="similarity">
    <text evidence="1">Belongs to the metallo-beta-lactamase superfamily.</text>
</comment>
<dbReference type="InterPro" id="IPR051013">
    <property type="entry name" value="MBL_superfamily_lactonases"/>
</dbReference>
<keyword evidence="4" id="KW-0862">Zinc</keyword>
<feature type="domain" description="Metallo-beta-lactamase" evidence="5">
    <location>
        <begin position="97"/>
        <end position="296"/>
    </location>
</feature>
<dbReference type="InterPro" id="IPR019546">
    <property type="entry name" value="TAT_signal_bac_arc"/>
</dbReference>
<dbReference type="PANTHER" id="PTHR42978">
    <property type="entry name" value="QUORUM-QUENCHING LACTONASE YTNP-RELATED-RELATED"/>
    <property type="match status" value="1"/>
</dbReference>
<dbReference type="PROSITE" id="PS51318">
    <property type="entry name" value="TAT"/>
    <property type="match status" value="1"/>
</dbReference>
<dbReference type="SUPFAM" id="SSF56281">
    <property type="entry name" value="Metallo-hydrolase/oxidoreductase"/>
    <property type="match status" value="1"/>
</dbReference>
<evidence type="ECO:0000259" key="5">
    <source>
        <dbReference type="SMART" id="SM00849"/>
    </source>
</evidence>
<dbReference type="CDD" id="cd07720">
    <property type="entry name" value="OPHC2-like_MBL-fold"/>
    <property type="match status" value="1"/>
</dbReference>
<dbReference type="GO" id="GO:0046872">
    <property type="term" value="F:metal ion binding"/>
    <property type="evidence" value="ECO:0007669"/>
    <property type="project" value="UniProtKB-KW"/>
</dbReference>
<evidence type="ECO:0000256" key="1">
    <source>
        <dbReference type="ARBA" id="ARBA00007749"/>
    </source>
</evidence>
<dbReference type="SMART" id="SM00849">
    <property type="entry name" value="Lactamase_B"/>
    <property type="match status" value="1"/>
</dbReference>
<dbReference type="RefSeq" id="WP_163457764.1">
    <property type="nucleotide sequence ID" value="NZ_JAAGOH010000013.1"/>
</dbReference>
<name>A0A7C9PIH2_9BURK</name>
<evidence type="ECO:0000256" key="2">
    <source>
        <dbReference type="ARBA" id="ARBA00022723"/>
    </source>
</evidence>
<accession>A0A7C9PIH2</accession>
<reference evidence="6 7" key="1">
    <citation type="submission" date="2020-02" db="EMBL/GenBank/DDBJ databases">
        <title>Ideonella bacterium strain TBM-1.</title>
        <authorList>
            <person name="Chen W.-M."/>
        </authorList>
    </citation>
    <scope>NUCLEOTIDE SEQUENCE [LARGE SCALE GENOMIC DNA]</scope>
    <source>
        <strain evidence="6 7">TBM-1</strain>
    </source>
</reference>
<dbReference type="Proteomes" id="UP000484255">
    <property type="component" value="Unassembled WGS sequence"/>
</dbReference>
<dbReference type="NCBIfam" id="TIGR01409">
    <property type="entry name" value="TAT_signal_seq"/>
    <property type="match status" value="1"/>
</dbReference>
<dbReference type="Pfam" id="PF00753">
    <property type="entry name" value="Lactamase_B"/>
    <property type="match status" value="1"/>
</dbReference>
<dbReference type="InterPro" id="IPR036866">
    <property type="entry name" value="RibonucZ/Hydroxyglut_hydro"/>
</dbReference>
<dbReference type="InterPro" id="IPR006311">
    <property type="entry name" value="TAT_signal"/>
</dbReference>
<gene>
    <name evidence="6" type="ORF">G3A44_12010</name>
</gene>
<protein>
    <submittedName>
        <fullName evidence="6">MBL fold metallo-hydrolase</fullName>
    </submittedName>
</protein>
<evidence type="ECO:0000256" key="4">
    <source>
        <dbReference type="ARBA" id="ARBA00022833"/>
    </source>
</evidence>
<evidence type="ECO:0000313" key="6">
    <source>
        <dbReference type="EMBL" id="NDY91910.1"/>
    </source>
</evidence>
<evidence type="ECO:0000256" key="3">
    <source>
        <dbReference type="ARBA" id="ARBA00022801"/>
    </source>
</evidence>
<keyword evidence="7" id="KW-1185">Reference proteome</keyword>